<reference evidence="9" key="1">
    <citation type="submission" date="2017-03" db="EMBL/GenBank/DDBJ databases">
        <authorList>
            <person name="Safronova V.I."/>
            <person name="Sazanova A.L."/>
            <person name="Chirak E.R."/>
        </authorList>
    </citation>
    <scope>NUCLEOTIDE SEQUENCE [LARGE SCALE GENOMIC DNA]</scope>
    <source>
        <strain evidence="9">Ach-343</strain>
    </source>
</reference>
<dbReference type="SUPFAM" id="SSF52540">
    <property type="entry name" value="P-loop containing nucleoside triphosphate hydrolases"/>
    <property type="match status" value="1"/>
</dbReference>
<keyword evidence="3" id="KW-0812">Transmembrane</keyword>
<gene>
    <name evidence="8" type="ORF">B5V02_00370</name>
</gene>
<sequence length="239" mass="27627">MIIAHSKKFILMSPWKTASSTCHASLGQYNESVYPRFFYYNGFLNRVVTQHATLADLTALPEGKLGYKVAAFVRNPYDRAYSGFIQIQRDFQEQPKVEIEPAWITHLLRAQIATNMSRVISAGFNFDAWINLLPDYEVYEPGHNTNMVLHPCHYWTHVNGEQLVGFVGKVEQFEHDFHRFCDYVDIEPPVVQLSNVSEHETEPTTGDTCKYAGRMSRRALDRINELFAKDFELFGYDML</sequence>
<keyword evidence="7" id="KW-0325">Glycoprotein</keyword>
<evidence type="ECO:0000256" key="2">
    <source>
        <dbReference type="ARBA" id="ARBA00022679"/>
    </source>
</evidence>
<dbReference type="Pfam" id="PF03567">
    <property type="entry name" value="Sulfotransfer_2"/>
    <property type="match status" value="1"/>
</dbReference>
<dbReference type="InterPro" id="IPR005331">
    <property type="entry name" value="Sulfotransferase"/>
</dbReference>
<comment type="caution">
    <text evidence="8">The sequence shown here is derived from an EMBL/GenBank/DDBJ whole genome shotgun (WGS) entry which is preliminary data.</text>
</comment>
<evidence type="ECO:0000313" key="8">
    <source>
        <dbReference type="EMBL" id="PZV40520.1"/>
    </source>
</evidence>
<dbReference type="GO" id="GO:0016020">
    <property type="term" value="C:membrane"/>
    <property type="evidence" value="ECO:0007669"/>
    <property type="project" value="InterPro"/>
</dbReference>
<evidence type="ECO:0000256" key="4">
    <source>
        <dbReference type="ARBA" id="ARBA00022989"/>
    </source>
</evidence>
<evidence type="ECO:0000256" key="1">
    <source>
        <dbReference type="ARBA" id="ARBA00004323"/>
    </source>
</evidence>
<dbReference type="GO" id="GO:0008146">
    <property type="term" value="F:sulfotransferase activity"/>
    <property type="evidence" value="ECO:0007669"/>
    <property type="project" value="InterPro"/>
</dbReference>
<protein>
    <recommendedName>
        <fullName evidence="10">Sulfotransferase family protein</fullName>
    </recommendedName>
</protein>
<dbReference type="AlphaFoldDB" id="A0A2W7CB46"/>
<dbReference type="PANTHER" id="PTHR12137:SF54">
    <property type="entry name" value="CARBOHYDRATE SULFOTRANSFERASE"/>
    <property type="match status" value="1"/>
</dbReference>
<keyword evidence="5" id="KW-0333">Golgi apparatus</keyword>
<dbReference type="OrthoDB" id="1407035at2"/>
<dbReference type="PANTHER" id="PTHR12137">
    <property type="entry name" value="CARBOHYDRATE SULFOTRANSFERASE"/>
    <property type="match status" value="1"/>
</dbReference>
<dbReference type="InterPro" id="IPR018011">
    <property type="entry name" value="Carb_sulfotrans_8-10"/>
</dbReference>
<evidence type="ECO:0000256" key="6">
    <source>
        <dbReference type="ARBA" id="ARBA00023136"/>
    </source>
</evidence>
<comment type="subcellular location">
    <subcellularLocation>
        <location evidence="1">Golgi apparatus membrane</location>
        <topology evidence="1">Single-pass type II membrane protein</topology>
    </subcellularLocation>
</comment>
<evidence type="ECO:0000256" key="5">
    <source>
        <dbReference type="ARBA" id="ARBA00023034"/>
    </source>
</evidence>
<dbReference type="EMBL" id="MZXV01000001">
    <property type="protein sequence ID" value="PZV40520.1"/>
    <property type="molecule type" value="Genomic_DNA"/>
</dbReference>
<dbReference type="Proteomes" id="UP000248616">
    <property type="component" value="Unassembled WGS sequence"/>
</dbReference>
<keyword evidence="4" id="KW-1133">Transmembrane helix</keyword>
<keyword evidence="2" id="KW-0808">Transferase</keyword>
<keyword evidence="9" id="KW-1185">Reference proteome</keyword>
<evidence type="ECO:0000313" key="9">
    <source>
        <dbReference type="Proteomes" id="UP000248616"/>
    </source>
</evidence>
<evidence type="ECO:0000256" key="7">
    <source>
        <dbReference type="ARBA" id="ARBA00023180"/>
    </source>
</evidence>
<dbReference type="GO" id="GO:0016051">
    <property type="term" value="P:carbohydrate biosynthetic process"/>
    <property type="evidence" value="ECO:0007669"/>
    <property type="project" value="InterPro"/>
</dbReference>
<name>A0A2W7CB46_9HYPH</name>
<proteinExistence type="predicted"/>
<evidence type="ECO:0000256" key="3">
    <source>
        <dbReference type="ARBA" id="ARBA00022692"/>
    </source>
</evidence>
<organism evidence="8 9">
    <name type="scientific">Mesorhizobium kowhaii</name>
    <dbReference type="NCBI Taxonomy" id="1300272"/>
    <lineage>
        <taxon>Bacteria</taxon>
        <taxon>Pseudomonadati</taxon>
        <taxon>Pseudomonadota</taxon>
        <taxon>Alphaproteobacteria</taxon>
        <taxon>Hyphomicrobiales</taxon>
        <taxon>Phyllobacteriaceae</taxon>
        <taxon>Mesorhizobium</taxon>
    </lineage>
</organism>
<accession>A0A2W7CB46</accession>
<evidence type="ECO:0008006" key="10">
    <source>
        <dbReference type="Google" id="ProtNLM"/>
    </source>
</evidence>
<dbReference type="InterPro" id="IPR027417">
    <property type="entry name" value="P-loop_NTPase"/>
</dbReference>
<keyword evidence="6" id="KW-0472">Membrane</keyword>